<protein>
    <submittedName>
        <fullName evidence="2">Uncharacterized protein</fullName>
    </submittedName>
</protein>
<feature type="compositionally biased region" description="Basic and acidic residues" evidence="1">
    <location>
        <begin position="13"/>
        <end position="28"/>
    </location>
</feature>
<feature type="compositionally biased region" description="Basic residues" evidence="1">
    <location>
        <begin position="29"/>
        <end position="43"/>
    </location>
</feature>
<evidence type="ECO:0000256" key="1">
    <source>
        <dbReference type="SAM" id="MobiDB-lite"/>
    </source>
</evidence>
<feature type="non-terminal residue" evidence="2">
    <location>
        <position position="77"/>
    </location>
</feature>
<evidence type="ECO:0000313" key="2">
    <source>
        <dbReference type="EMBL" id="CAA9457988.1"/>
    </source>
</evidence>
<feature type="non-terminal residue" evidence="2">
    <location>
        <position position="1"/>
    </location>
</feature>
<accession>A0A6J4QXM2</accession>
<sequence length="77" mass="8483">GPGPEGFGCLEEGPQRLRHDLGRAEDRRRRLRSGRGRVAVGRRGRRRGRLRVFALVQRGAGGYPRGRPQASKVPAGL</sequence>
<dbReference type="AlphaFoldDB" id="A0A6J4QXM2"/>
<name>A0A6J4QXM2_9ACTN</name>
<feature type="region of interest" description="Disordered" evidence="1">
    <location>
        <begin position="1"/>
        <end position="43"/>
    </location>
</feature>
<reference evidence="2" key="1">
    <citation type="submission" date="2020-02" db="EMBL/GenBank/DDBJ databases">
        <authorList>
            <person name="Meier V. D."/>
        </authorList>
    </citation>
    <scope>NUCLEOTIDE SEQUENCE</scope>
    <source>
        <strain evidence="2">AVDCRST_MAG02</strain>
    </source>
</reference>
<dbReference type="EMBL" id="CADCVH010000055">
    <property type="protein sequence ID" value="CAA9457988.1"/>
    <property type="molecule type" value="Genomic_DNA"/>
</dbReference>
<proteinExistence type="predicted"/>
<organism evidence="2">
    <name type="scientific">uncultured Rubrobacteraceae bacterium</name>
    <dbReference type="NCBI Taxonomy" id="349277"/>
    <lineage>
        <taxon>Bacteria</taxon>
        <taxon>Bacillati</taxon>
        <taxon>Actinomycetota</taxon>
        <taxon>Rubrobacteria</taxon>
        <taxon>Rubrobacterales</taxon>
        <taxon>Rubrobacteraceae</taxon>
        <taxon>environmental samples</taxon>
    </lineage>
</organism>
<gene>
    <name evidence="2" type="ORF">AVDCRST_MAG02-1774</name>
</gene>